<evidence type="ECO:0000313" key="1">
    <source>
        <dbReference type="EMBL" id="KAJ8684111.1"/>
    </source>
</evidence>
<sequence>MPNAANFRLLPHEISISRGDKYSVTPLHYAVKSKNKESVKILLQNGADVCATAYKNKSVPHYLFEKNEEDSLGQEEDCVDIMKMLMAKGAPIDVVDSDGKTLLHHAAANKQKEVIKLLLPHYQSEFLEKIDVWSNFALHLLLENIKVVDKSEEVKYLEVVKLMIEKTPSMIQHYDRFGRTLLHLTAQYGQTEILKMILPCYKNK</sequence>
<organism evidence="1 2">
    <name type="scientific">Eretmocerus hayati</name>
    <dbReference type="NCBI Taxonomy" id="131215"/>
    <lineage>
        <taxon>Eukaryota</taxon>
        <taxon>Metazoa</taxon>
        <taxon>Ecdysozoa</taxon>
        <taxon>Arthropoda</taxon>
        <taxon>Hexapoda</taxon>
        <taxon>Insecta</taxon>
        <taxon>Pterygota</taxon>
        <taxon>Neoptera</taxon>
        <taxon>Endopterygota</taxon>
        <taxon>Hymenoptera</taxon>
        <taxon>Apocrita</taxon>
        <taxon>Proctotrupomorpha</taxon>
        <taxon>Chalcidoidea</taxon>
        <taxon>Aphelinidae</taxon>
        <taxon>Aphelininae</taxon>
        <taxon>Eretmocerus</taxon>
    </lineage>
</organism>
<gene>
    <name evidence="1" type="ORF">QAD02_019903</name>
</gene>
<protein>
    <submittedName>
        <fullName evidence="1">Uncharacterized protein</fullName>
    </submittedName>
</protein>
<accession>A0ACC2PKX3</accession>
<proteinExistence type="predicted"/>
<dbReference type="EMBL" id="CM056741">
    <property type="protein sequence ID" value="KAJ8684111.1"/>
    <property type="molecule type" value="Genomic_DNA"/>
</dbReference>
<evidence type="ECO:0000313" key="2">
    <source>
        <dbReference type="Proteomes" id="UP001239111"/>
    </source>
</evidence>
<comment type="caution">
    <text evidence="1">The sequence shown here is derived from an EMBL/GenBank/DDBJ whole genome shotgun (WGS) entry which is preliminary data.</text>
</comment>
<keyword evidence="2" id="KW-1185">Reference proteome</keyword>
<name>A0ACC2PKX3_9HYME</name>
<dbReference type="Proteomes" id="UP001239111">
    <property type="component" value="Chromosome 1"/>
</dbReference>
<reference evidence="1" key="1">
    <citation type="submission" date="2023-04" db="EMBL/GenBank/DDBJ databases">
        <title>A chromosome-level genome assembly of the parasitoid wasp Eretmocerus hayati.</title>
        <authorList>
            <person name="Zhong Y."/>
            <person name="Liu S."/>
            <person name="Liu Y."/>
        </authorList>
    </citation>
    <scope>NUCLEOTIDE SEQUENCE</scope>
    <source>
        <strain evidence="1">ZJU_SS_LIU_2023</strain>
    </source>
</reference>